<name>A0A1I0W878_9RHOB</name>
<evidence type="ECO:0000259" key="4">
    <source>
        <dbReference type="Pfam" id="PF13476"/>
    </source>
</evidence>
<dbReference type="InterPro" id="IPR038729">
    <property type="entry name" value="Rad50/SbcC_AAA"/>
</dbReference>
<dbReference type="SUPFAM" id="SSF89550">
    <property type="entry name" value="PHP domain-like"/>
    <property type="match status" value="1"/>
</dbReference>
<accession>A0A1I0W878</accession>
<proteinExistence type="predicted"/>
<dbReference type="Gene3D" id="3.40.50.300">
    <property type="entry name" value="P-loop containing nucleotide triphosphate hydrolases"/>
    <property type="match status" value="2"/>
</dbReference>
<gene>
    <name evidence="5" type="ORF">SAMN05421688_1124</name>
</gene>
<dbReference type="InterPro" id="IPR054787">
    <property type="entry name" value="TrlF_ATPase"/>
</dbReference>
<dbReference type="NCBIfam" id="NF045780">
    <property type="entry name" value="TrlF_fam_ATP"/>
    <property type="match status" value="1"/>
</dbReference>
<dbReference type="Gene3D" id="3.20.20.140">
    <property type="entry name" value="Metal-dependent hydrolases"/>
    <property type="match status" value="1"/>
</dbReference>
<reference evidence="5 6" key="1">
    <citation type="submission" date="2016-10" db="EMBL/GenBank/DDBJ databases">
        <authorList>
            <person name="de Groot N.N."/>
        </authorList>
    </citation>
    <scope>NUCLEOTIDE SEQUENCE [LARGE SCALE GENOMIC DNA]</scope>
    <source>
        <strain evidence="5 6">DSM 29316</strain>
    </source>
</reference>
<dbReference type="PANTHER" id="PTHR32182">
    <property type="entry name" value="DNA REPLICATION AND REPAIR PROTEIN RECF"/>
    <property type="match status" value="1"/>
</dbReference>
<evidence type="ECO:0000313" key="6">
    <source>
        <dbReference type="Proteomes" id="UP000198796"/>
    </source>
</evidence>
<dbReference type="AlphaFoldDB" id="A0A1I0W878"/>
<sequence length="937" mass="102966">MNFASWRKCDFQLHTPRDPNWNGKRPVGLGDETDNGPATQSDVDAARIAWANDFINICLKRDLRAVAITDHHEMVMIPYVQLAISQRLSEDAKFDLWLFPGMELTCRNGVQCLILFDADLSKAWRIEAQSKLGITIPSLNVNGRQGPKVTQLDFPYPEISKRLDVVPELQGRFIVLPNVSQGGQHTVLTEGSHADFKSMSYVGGYLDRGQNIETISGKNKRRLSGEEDIWGNRFVYPLPTSDGRSADFSKAGTNSCWIKLAAPTAEAIRQAFLGHRSRISIEPPLTPTLSVNFIEVSGSEILTDRQIDLSSELNSFIGGRGSGKSTLLEYVAFGLGRSCYDLPKDAFSGADRLKELISQTLIAKGATLSVGVTQDGAEFKVRRGGSNAYQPDITYPDGTTQKLSTKELRTLFPAVVYSQGELSELGKQAGKRTHISDLLQFVDQEYKREDERLNAEIDASRMRVRKAIQGLSSAWAIEAKISKFTASKASLEQRIGALQKTLPELSDADKATVSRYEKLSALEAKRQQAKAQVASVMEEVTQLWKTSRKPVDLSSELPEAGNFQKAFYKFNAEFSSGIEALGIELGKHRDAMVEGGADIDIALDEAKVARDLAMNKLTEHRSATAQISNLQVELQGVLKQIAELSVTASSADEWFEKLKSAVDGLKEAVAQKGGKTREWANKIETLSGNRIEAQLKADANWTAIHEAVEALTAKANIKEATRIQQTDEYLKKSGAWPSLDSLRTDALAALRWHILSQSESGKPPQMEALVEATGATSRAVERCVELMDVQRVEAIATAVPSDDISLLYCDGDRKISFEKASEGQRAAALLFMLLEQPGGPLLVDQPEGDLDNKIVSDLAEKLHDAKKNRQIIFASHNANIVVNGSSELVLGLDVSENAKRDVACGGAIDTKEVCDKITEIMEGGPQAFRDRKEKYGY</sequence>
<dbReference type="OrthoDB" id="9791620at2"/>
<dbReference type="GO" id="GO:0006302">
    <property type="term" value="P:double-strand break repair"/>
    <property type="evidence" value="ECO:0007669"/>
    <property type="project" value="InterPro"/>
</dbReference>
<keyword evidence="6" id="KW-1185">Reference proteome</keyword>
<feature type="domain" description="Rad50/SbcC-type AAA" evidence="4">
    <location>
        <begin position="302"/>
        <end position="540"/>
    </location>
</feature>
<dbReference type="Proteomes" id="UP000198796">
    <property type="component" value="Unassembled WGS sequence"/>
</dbReference>
<evidence type="ECO:0000259" key="3">
    <source>
        <dbReference type="Pfam" id="PF13304"/>
    </source>
</evidence>
<dbReference type="PANTHER" id="PTHR32182:SF22">
    <property type="entry name" value="ATP-DEPENDENT ENDONUCLEASE, OLD FAMILY-RELATED"/>
    <property type="match status" value="1"/>
</dbReference>
<dbReference type="InterPro" id="IPR016195">
    <property type="entry name" value="Pol/histidinol_Pase-like"/>
</dbReference>
<dbReference type="Pfam" id="PF13476">
    <property type="entry name" value="AAA_23"/>
    <property type="match status" value="1"/>
</dbReference>
<dbReference type="GO" id="GO:0005524">
    <property type="term" value="F:ATP binding"/>
    <property type="evidence" value="ECO:0007669"/>
    <property type="project" value="InterPro"/>
</dbReference>
<dbReference type="GO" id="GO:0016887">
    <property type="term" value="F:ATP hydrolysis activity"/>
    <property type="evidence" value="ECO:0007669"/>
    <property type="project" value="InterPro"/>
</dbReference>
<feature type="region of interest" description="Disordered" evidence="2">
    <location>
        <begin position="17"/>
        <end position="38"/>
    </location>
</feature>
<dbReference type="InterPro" id="IPR003959">
    <property type="entry name" value="ATPase_AAA_core"/>
</dbReference>
<protein>
    <submittedName>
        <fullName evidence="5">AAA domain-containing protein, putative AbiEii toxin, Type IV TA system</fullName>
    </submittedName>
</protein>
<dbReference type="STRING" id="871651.SAMN05421688_1124"/>
<evidence type="ECO:0000256" key="2">
    <source>
        <dbReference type="SAM" id="MobiDB-lite"/>
    </source>
</evidence>
<dbReference type="EMBL" id="FOJU01000002">
    <property type="protein sequence ID" value="SFA84801.1"/>
    <property type="molecule type" value="Genomic_DNA"/>
</dbReference>
<evidence type="ECO:0000256" key="1">
    <source>
        <dbReference type="SAM" id="Coils"/>
    </source>
</evidence>
<feature type="coiled-coil region" evidence="1">
    <location>
        <begin position="488"/>
        <end position="539"/>
    </location>
</feature>
<feature type="domain" description="ATPase AAA-type core" evidence="3">
    <location>
        <begin position="806"/>
        <end position="881"/>
    </location>
</feature>
<dbReference type="InterPro" id="IPR027417">
    <property type="entry name" value="P-loop_NTPase"/>
</dbReference>
<dbReference type="SUPFAM" id="SSF52540">
    <property type="entry name" value="P-loop containing nucleoside triphosphate hydrolases"/>
    <property type="match status" value="1"/>
</dbReference>
<organism evidence="5 6">
    <name type="scientific">Poseidonocella pacifica</name>
    <dbReference type="NCBI Taxonomy" id="871651"/>
    <lineage>
        <taxon>Bacteria</taxon>
        <taxon>Pseudomonadati</taxon>
        <taxon>Pseudomonadota</taxon>
        <taxon>Alphaproteobacteria</taxon>
        <taxon>Rhodobacterales</taxon>
        <taxon>Roseobacteraceae</taxon>
        <taxon>Poseidonocella</taxon>
    </lineage>
</organism>
<keyword evidence="1" id="KW-0175">Coiled coil</keyword>
<dbReference type="GO" id="GO:0000731">
    <property type="term" value="P:DNA synthesis involved in DNA repair"/>
    <property type="evidence" value="ECO:0007669"/>
    <property type="project" value="TreeGrafter"/>
</dbReference>
<evidence type="ECO:0000313" key="5">
    <source>
        <dbReference type="EMBL" id="SFA84801.1"/>
    </source>
</evidence>
<dbReference type="Pfam" id="PF13304">
    <property type="entry name" value="AAA_21"/>
    <property type="match status" value="1"/>
</dbReference>